<keyword evidence="4 7" id="KW-0812">Transmembrane</keyword>
<comment type="caution">
    <text evidence="9">The sequence shown here is derived from an EMBL/GenBank/DDBJ whole genome shotgun (WGS) entry which is preliminary data.</text>
</comment>
<name>A0ABN0WMN0_9BACI</name>
<keyword evidence="3" id="KW-1003">Cell membrane</keyword>
<dbReference type="RefSeq" id="WP_343802071.1">
    <property type="nucleotide sequence ID" value="NZ_BAAADJ010000060.1"/>
</dbReference>
<evidence type="ECO:0000256" key="5">
    <source>
        <dbReference type="ARBA" id="ARBA00022989"/>
    </source>
</evidence>
<dbReference type="SUPFAM" id="SSF161098">
    <property type="entry name" value="MetI-like"/>
    <property type="match status" value="1"/>
</dbReference>
<evidence type="ECO:0000256" key="6">
    <source>
        <dbReference type="ARBA" id="ARBA00023136"/>
    </source>
</evidence>
<evidence type="ECO:0000256" key="1">
    <source>
        <dbReference type="ARBA" id="ARBA00004651"/>
    </source>
</evidence>
<feature type="transmembrane region" description="Helical" evidence="7">
    <location>
        <begin position="196"/>
        <end position="219"/>
    </location>
</feature>
<evidence type="ECO:0000256" key="7">
    <source>
        <dbReference type="RuleBase" id="RU363032"/>
    </source>
</evidence>
<keyword evidence="5 7" id="KW-1133">Transmembrane helix</keyword>
<feature type="transmembrane region" description="Helical" evidence="7">
    <location>
        <begin position="132"/>
        <end position="154"/>
    </location>
</feature>
<dbReference type="EMBL" id="BAAADJ010000060">
    <property type="protein sequence ID" value="GAA0342079.1"/>
    <property type="molecule type" value="Genomic_DNA"/>
</dbReference>
<keyword evidence="6 7" id="KW-0472">Membrane</keyword>
<evidence type="ECO:0000313" key="9">
    <source>
        <dbReference type="EMBL" id="GAA0342079.1"/>
    </source>
</evidence>
<dbReference type="Proteomes" id="UP001500782">
    <property type="component" value="Unassembled WGS sequence"/>
</dbReference>
<dbReference type="InterPro" id="IPR035906">
    <property type="entry name" value="MetI-like_sf"/>
</dbReference>
<keyword evidence="2 7" id="KW-0813">Transport</keyword>
<proteinExistence type="inferred from homology"/>
<evidence type="ECO:0000256" key="3">
    <source>
        <dbReference type="ARBA" id="ARBA00022475"/>
    </source>
</evidence>
<feature type="transmembrane region" description="Helical" evidence="7">
    <location>
        <begin position="239"/>
        <end position="260"/>
    </location>
</feature>
<accession>A0ABN0WMN0</accession>
<dbReference type="PANTHER" id="PTHR30465:SF0">
    <property type="entry name" value="OLIGOPEPTIDE TRANSPORT SYSTEM PERMEASE PROTEIN APPB"/>
    <property type="match status" value="1"/>
</dbReference>
<dbReference type="Pfam" id="PF00528">
    <property type="entry name" value="BPD_transp_1"/>
    <property type="match status" value="1"/>
</dbReference>
<dbReference type="PANTHER" id="PTHR30465">
    <property type="entry name" value="INNER MEMBRANE ABC TRANSPORTER"/>
    <property type="match status" value="1"/>
</dbReference>
<evidence type="ECO:0000313" key="10">
    <source>
        <dbReference type="Proteomes" id="UP001500782"/>
    </source>
</evidence>
<dbReference type="InterPro" id="IPR000515">
    <property type="entry name" value="MetI-like"/>
</dbReference>
<evidence type="ECO:0000256" key="4">
    <source>
        <dbReference type="ARBA" id="ARBA00022692"/>
    </source>
</evidence>
<evidence type="ECO:0000259" key="8">
    <source>
        <dbReference type="PROSITE" id="PS50928"/>
    </source>
</evidence>
<sequence length="277" mass="32126">MFLSAKQVYSIDMHWNEIKGAFSFFTSEEYKEIEIYEKSTHGFVIDTFIKSMKILIPAILIGFLGGILKGIFDFRTRTKKWNLAGKPATWLSLSIPDLFFIVVIQFFLIFLYNTEIIKEVHLIGDEYLQNYIYCTIFLSIYPFFYSARVTYITLESEMGFDYIRTAKSKGSSNNKIIFTHVLKNAMPVIFSHLDTVTLYVLSNLFIVELMTMFRGAAFYFFRFVAPPESFYVGHDPQIYLAPALLYTICFSIIIFTSRFLSKVSAEMMTPHQKGEKG</sequence>
<feature type="transmembrane region" description="Helical" evidence="7">
    <location>
        <begin position="93"/>
        <end position="112"/>
    </location>
</feature>
<comment type="similarity">
    <text evidence="7">Belongs to the binding-protein-dependent transport system permease family.</text>
</comment>
<evidence type="ECO:0000256" key="2">
    <source>
        <dbReference type="ARBA" id="ARBA00022448"/>
    </source>
</evidence>
<feature type="domain" description="ABC transmembrane type-1" evidence="8">
    <location>
        <begin position="48"/>
        <end position="257"/>
    </location>
</feature>
<keyword evidence="10" id="KW-1185">Reference proteome</keyword>
<protein>
    <recommendedName>
        <fullName evidence="8">ABC transmembrane type-1 domain-containing protein</fullName>
    </recommendedName>
</protein>
<reference evidence="9 10" key="1">
    <citation type="journal article" date="2019" name="Int. J. Syst. Evol. Microbiol.">
        <title>The Global Catalogue of Microorganisms (GCM) 10K type strain sequencing project: providing services to taxonomists for standard genome sequencing and annotation.</title>
        <authorList>
            <consortium name="The Broad Institute Genomics Platform"/>
            <consortium name="The Broad Institute Genome Sequencing Center for Infectious Disease"/>
            <person name="Wu L."/>
            <person name="Ma J."/>
        </authorList>
    </citation>
    <scope>NUCLEOTIDE SEQUENCE [LARGE SCALE GENOMIC DNA]</scope>
    <source>
        <strain evidence="9 10">JCM 9731</strain>
    </source>
</reference>
<gene>
    <name evidence="9" type="ORF">GCM10008967_35600</name>
</gene>
<feature type="transmembrane region" description="Helical" evidence="7">
    <location>
        <begin position="54"/>
        <end position="72"/>
    </location>
</feature>
<dbReference type="PROSITE" id="PS50928">
    <property type="entry name" value="ABC_TM1"/>
    <property type="match status" value="1"/>
</dbReference>
<dbReference type="CDD" id="cd06261">
    <property type="entry name" value="TM_PBP2"/>
    <property type="match status" value="1"/>
</dbReference>
<organism evidence="9 10">
    <name type="scientific">Bacillus carboniphilus</name>
    <dbReference type="NCBI Taxonomy" id="86663"/>
    <lineage>
        <taxon>Bacteria</taxon>
        <taxon>Bacillati</taxon>
        <taxon>Bacillota</taxon>
        <taxon>Bacilli</taxon>
        <taxon>Bacillales</taxon>
        <taxon>Bacillaceae</taxon>
        <taxon>Bacillus</taxon>
    </lineage>
</organism>
<comment type="subcellular location">
    <subcellularLocation>
        <location evidence="1 7">Cell membrane</location>
        <topology evidence="1 7">Multi-pass membrane protein</topology>
    </subcellularLocation>
</comment>
<dbReference type="Gene3D" id="1.10.3720.10">
    <property type="entry name" value="MetI-like"/>
    <property type="match status" value="1"/>
</dbReference>